<sequence length="97" mass="10567">MPLVTISRLESLVQAAFQGLSTLNRLQSTLFDAAYCSNQNLLDCSPTGSGKTNVAMLALLHAVTQRPAQKPETLKLIYVAPMRALVQEIVAKFAHQL</sequence>
<organism evidence="1 2">
    <name type="scientific">Peronosclerospora sorghi</name>
    <dbReference type="NCBI Taxonomy" id="230839"/>
    <lineage>
        <taxon>Eukaryota</taxon>
        <taxon>Sar</taxon>
        <taxon>Stramenopiles</taxon>
        <taxon>Oomycota</taxon>
        <taxon>Peronosporomycetes</taxon>
        <taxon>Peronosporales</taxon>
        <taxon>Peronosporaceae</taxon>
        <taxon>Peronosclerospora</taxon>
    </lineage>
</organism>
<reference evidence="1 2" key="1">
    <citation type="journal article" date="2022" name="bioRxiv">
        <title>The genome of the oomycete Peronosclerospora sorghi, a cosmopolitan pathogen of maize and sorghum, is inflated with dispersed pseudogenes.</title>
        <authorList>
            <person name="Fletcher K."/>
            <person name="Martin F."/>
            <person name="Isakeit T."/>
            <person name="Cavanaugh K."/>
            <person name="Magill C."/>
            <person name="Michelmore R."/>
        </authorList>
    </citation>
    <scope>NUCLEOTIDE SEQUENCE [LARGE SCALE GENOMIC DNA]</scope>
    <source>
        <strain evidence="1">P6</strain>
    </source>
</reference>
<gene>
    <name evidence="1" type="ORF">PsorP6_000155</name>
</gene>
<accession>A0ACC0WRR0</accession>
<dbReference type="EMBL" id="CM047580">
    <property type="protein sequence ID" value="KAI9921442.1"/>
    <property type="molecule type" value="Genomic_DNA"/>
</dbReference>
<protein>
    <submittedName>
        <fullName evidence="1">Uncharacterized protein</fullName>
    </submittedName>
</protein>
<comment type="caution">
    <text evidence="1">The sequence shown here is derived from an EMBL/GenBank/DDBJ whole genome shotgun (WGS) entry which is preliminary data.</text>
</comment>
<dbReference type="Proteomes" id="UP001163321">
    <property type="component" value="Chromosome 1"/>
</dbReference>
<evidence type="ECO:0000313" key="1">
    <source>
        <dbReference type="EMBL" id="KAI9921442.1"/>
    </source>
</evidence>
<proteinExistence type="predicted"/>
<keyword evidence="2" id="KW-1185">Reference proteome</keyword>
<evidence type="ECO:0000313" key="2">
    <source>
        <dbReference type="Proteomes" id="UP001163321"/>
    </source>
</evidence>
<name>A0ACC0WRR0_9STRA</name>